<dbReference type="GO" id="GO:0000978">
    <property type="term" value="F:RNA polymerase II cis-regulatory region sequence-specific DNA binding"/>
    <property type="evidence" value="ECO:0007669"/>
    <property type="project" value="TreeGrafter"/>
</dbReference>
<evidence type="ECO:0000256" key="2">
    <source>
        <dbReference type="ARBA" id="ARBA00022723"/>
    </source>
</evidence>
<dbReference type="GO" id="GO:0003002">
    <property type="term" value="P:regionalization"/>
    <property type="evidence" value="ECO:0007669"/>
    <property type="project" value="UniProtKB-ARBA"/>
</dbReference>
<comment type="subcellular location">
    <subcellularLocation>
        <location evidence="1">Nucleus</location>
    </subcellularLocation>
</comment>
<accession>A0A182TZE4</accession>
<keyword evidence="3" id="KW-0677">Repeat</keyword>
<dbReference type="InterPro" id="IPR013087">
    <property type="entry name" value="Znf_C2H2_type"/>
</dbReference>
<evidence type="ECO:0000313" key="13">
    <source>
        <dbReference type="Proteomes" id="UP000075902"/>
    </source>
</evidence>
<keyword evidence="7" id="KW-0238">DNA-binding</keyword>
<evidence type="ECO:0000256" key="7">
    <source>
        <dbReference type="ARBA" id="ARBA00023125"/>
    </source>
</evidence>
<evidence type="ECO:0000256" key="4">
    <source>
        <dbReference type="ARBA" id="ARBA00022771"/>
    </source>
</evidence>
<dbReference type="SUPFAM" id="SSF57667">
    <property type="entry name" value="beta-beta-alpha zinc fingers"/>
    <property type="match status" value="2"/>
</dbReference>
<dbReference type="PROSITE" id="PS00028">
    <property type="entry name" value="ZINC_FINGER_C2H2_1"/>
    <property type="match status" value="4"/>
</dbReference>
<dbReference type="PANTHER" id="PTHR23235:SF120">
    <property type="entry name" value="KRUPPEL-LIKE FACTOR 15"/>
    <property type="match status" value="1"/>
</dbReference>
<dbReference type="GO" id="GO:0005634">
    <property type="term" value="C:nucleus"/>
    <property type="evidence" value="ECO:0007669"/>
    <property type="project" value="UniProtKB-SubCell"/>
</dbReference>
<evidence type="ECO:0000313" key="12">
    <source>
        <dbReference type="EnsemblMetazoa" id="AMEC011115-PA"/>
    </source>
</evidence>
<organism evidence="12 13">
    <name type="scientific">Anopheles melas</name>
    <dbReference type="NCBI Taxonomy" id="34690"/>
    <lineage>
        <taxon>Eukaryota</taxon>
        <taxon>Metazoa</taxon>
        <taxon>Ecdysozoa</taxon>
        <taxon>Arthropoda</taxon>
        <taxon>Hexapoda</taxon>
        <taxon>Insecta</taxon>
        <taxon>Pterygota</taxon>
        <taxon>Neoptera</taxon>
        <taxon>Endopterygota</taxon>
        <taxon>Diptera</taxon>
        <taxon>Nematocera</taxon>
        <taxon>Culicoidea</taxon>
        <taxon>Culicidae</taxon>
        <taxon>Anophelinae</taxon>
        <taxon>Anopheles</taxon>
    </lineage>
</organism>
<dbReference type="FunFam" id="3.30.160.60:FF:000208">
    <property type="entry name" value="zinc finger protein Gfi-1b"/>
    <property type="match status" value="1"/>
</dbReference>
<dbReference type="PANTHER" id="PTHR23235">
    <property type="entry name" value="KRUEPPEL-LIKE TRANSCRIPTION FACTOR"/>
    <property type="match status" value="1"/>
</dbReference>
<reference evidence="13" key="1">
    <citation type="submission" date="2014-01" db="EMBL/GenBank/DDBJ databases">
        <title>The Genome Sequence of Anopheles melas CM1001059_A (V2).</title>
        <authorList>
            <consortium name="The Broad Institute Genomics Platform"/>
            <person name="Neafsey D.E."/>
            <person name="Besansky N."/>
            <person name="Howell P."/>
            <person name="Walton C."/>
            <person name="Young S.K."/>
            <person name="Zeng Q."/>
            <person name="Gargeya S."/>
            <person name="Fitzgerald M."/>
            <person name="Haas B."/>
            <person name="Abouelleil A."/>
            <person name="Allen A.W."/>
            <person name="Alvarado L."/>
            <person name="Arachchi H.M."/>
            <person name="Berlin A.M."/>
            <person name="Chapman S.B."/>
            <person name="Gainer-Dewar J."/>
            <person name="Goldberg J."/>
            <person name="Griggs A."/>
            <person name="Gujja S."/>
            <person name="Hansen M."/>
            <person name="Howarth C."/>
            <person name="Imamovic A."/>
            <person name="Ireland A."/>
            <person name="Larimer J."/>
            <person name="McCowan C."/>
            <person name="Murphy C."/>
            <person name="Pearson M."/>
            <person name="Poon T.W."/>
            <person name="Priest M."/>
            <person name="Roberts A."/>
            <person name="Saif S."/>
            <person name="Shea T."/>
            <person name="Sisk P."/>
            <person name="Sykes S."/>
            <person name="Wortman J."/>
            <person name="Nusbaum C."/>
            <person name="Birren B."/>
        </authorList>
    </citation>
    <scope>NUCLEOTIDE SEQUENCE [LARGE SCALE GENOMIC DNA]</scope>
    <source>
        <strain evidence="13">CM1001059</strain>
    </source>
</reference>
<dbReference type="GO" id="GO:0008270">
    <property type="term" value="F:zinc ion binding"/>
    <property type="evidence" value="ECO:0007669"/>
    <property type="project" value="UniProtKB-KW"/>
</dbReference>
<dbReference type="Gene3D" id="3.30.160.60">
    <property type="entry name" value="Classic Zinc Finger"/>
    <property type="match status" value="4"/>
</dbReference>
<keyword evidence="13" id="KW-1185">Reference proteome</keyword>
<dbReference type="Pfam" id="PF00096">
    <property type="entry name" value="zf-C2H2"/>
    <property type="match status" value="4"/>
</dbReference>
<keyword evidence="2" id="KW-0479">Metal-binding</keyword>
<feature type="domain" description="C2H2-type" evidence="11">
    <location>
        <begin position="6"/>
        <end position="33"/>
    </location>
</feature>
<feature type="domain" description="C2H2-type" evidence="11">
    <location>
        <begin position="62"/>
        <end position="89"/>
    </location>
</feature>
<evidence type="ECO:0000256" key="5">
    <source>
        <dbReference type="ARBA" id="ARBA00022833"/>
    </source>
</evidence>
<evidence type="ECO:0000256" key="6">
    <source>
        <dbReference type="ARBA" id="ARBA00023015"/>
    </source>
</evidence>
<keyword evidence="4 10" id="KW-0863">Zinc-finger</keyword>
<evidence type="ECO:0000256" key="9">
    <source>
        <dbReference type="ARBA" id="ARBA00023242"/>
    </source>
</evidence>
<dbReference type="PROSITE" id="PS50157">
    <property type="entry name" value="ZINC_FINGER_C2H2_2"/>
    <property type="match status" value="4"/>
</dbReference>
<keyword evidence="9" id="KW-0539">Nucleus</keyword>
<keyword evidence="5" id="KW-0862">Zinc</keyword>
<keyword evidence="6" id="KW-0805">Transcription regulation</keyword>
<evidence type="ECO:0000256" key="8">
    <source>
        <dbReference type="ARBA" id="ARBA00023163"/>
    </source>
</evidence>
<proteinExistence type="predicted"/>
<protein>
    <recommendedName>
        <fullName evidence="11">C2H2-type domain-containing protein</fullName>
    </recommendedName>
</protein>
<dbReference type="Proteomes" id="UP000075902">
    <property type="component" value="Unassembled WGS sequence"/>
</dbReference>
<dbReference type="STRING" id="34690.A0A182TZE4"/>
<dbReference type="GO" id="GO:0000122">
    <property type="term" value="P:negative regulation of transcription by RNA polymerase II"/>
    <property type="evidence" value="ECO:0007669"/>
    <property type="project" value="UniProtKB-ARBA"/>
</dbReference>
<dbReference type="AlphaFoldDB" id="A0A182TZE4"/>
<feature type="domain" description="C2H2-type" evidence="11">
    <location>
        <begin position="34"/>
        <end position="61"/>
    </location>
</feature>
<evidence type="ECO:0000256" key="1">
    <source>
        <dbReference type="ARBA" id="ARBA00004123"/>
    </source>
</evidence>
<dbReference type="FunFam" id="3.30.160.60:FF:000432">
    <property type="entry name" value="zinc finger protein Gfi-1b isoform X1"/>
    <property type="match status" value="1"/>
</dbReference>
<evidence type="ECO:0000256" key="3">
    <source>
        <dbReference type="ARBA" id="ARBA00022737"/>
    </source>
</evidence>
<evidence type="ECO:0000256" key="10">
    <source>
        <dbReference type="PROSITE-ProRule" id="PRU00042"/>
    </source>
</evidence>
<dbReference type="VEuPathDB" id="VectorBase:AMEC011115"/>
<dbReference type="EnsemblMetazoa" id="AMEC011115-RA">
    <property type="protein sequence ID" value="AMEC011115-PA"/>
    <property type="gene ID" value="AMEC011115"/>
</dbReference>
<name>A0A182TZE4_9DIPT</name>
<dbReference type="SMART" id="SM00355">
    <property type="entry name" value="ZnF_C2H2"/>
    <property type="match status" value="4"/>
</dbReference>
<feature type="domain" description="C2H2-type" evidence="11">
    <location>
        <begin position="90"/>
        <end position="118"/>
    </location>
</feature>
<reference evidence="12" key="2">
    <citation type="submission" date="2020-05" db="UniProtKB">
        <authorList>
            <consortium name="EnsemblMetazoa"/>
        </authorList>
    </citation>
    <scope>IDENTIFICATION</scope>
    <source>
        <strain evidence="12">CM1001059</strain>
    </source>
</reference>
<keyword evidence="8" id="KW-0804">Transcription</keyword>
<sequence>MPGRLHQCKQCGKTFKRSSTLSTHLLIHSDTRPYPCQYCGKRFHQKSDMKKHTYIHTGEKPHKCVVCLKAFSQSSNLITHMRKHSGYKPFSCGLCDKAFQRKVDLRRHREGQHNEPATAGSPIDMVKYEPKLNHTGSETDDTMMDEVGAVHGQHTIEYQHTTADAPADIKMEQH</sequence>
<dbReference type="FunFam" id="3.30.160.60:FF:000148">
    <property type="entry name" value="zinc finger protein Gfi-1"/>
    <property type="match status" value="1"/>
</dbReference>
<dbReference type="GO" id="GO:0000981">
    <property type="term" value="F:DNA-binding transcription factor activity, RNA polymerase II-specific"/>
    <property type="evidence" value="ECO:0007669"/>
    <property type="project" value="TreeGrafter"/>
</dbReference>
<dbReference type="GO" id="GO:0009887">
    <property type="term" value="P:animal organ morphogenesis"/>
    <property type="evidence" value="ECO:0007669"/>
    <property type="project" value="UniProtKB-ARBA"/>
</dbReference>
<evidence type="ECO:0000259" key="11">
    <source>
        <dbReference type="PROSITE" id="PS50157"/>
    </source>
</evidence>
<dbReference type="FunFam" id="3.30.160.60:FF:000245">
    <property type="entry name" value="zinc finger protein Gfi-1"/>
    <property type="match status" value="1"/>
</dbReference>
<dbReference type="InterPro" id="IPR036236">
    <property type="entry name" value="Znf_C2H2_sf"/>
</dbReference>